<name>A0ABW7KH12_9NOCA</name>
<sequence length="367" mass="39576">MSGYSGADVVAELSAEQWGIVTTGQARRAGVSAQQIKRLTDRGILDRLHYGIYRMTRLPHDQHLPVRVAWIALDPETPAWHRLEQDLPTGVVSHRSAAVLHGLGDIDADVVELTAVRRIRLSLPDLRIHTAALDRRDWVVVDGIPTTTAVRTIDDLAAAHIDSGHLAGVVRDAVEHGLASIGEVQQVLRPHAFSYEHALNDGKGFLRALIAEAGVSQDLVELAGMSTGDALFKDRQTVTDNNIRPRTGTDAFARLSGVVTDDSVSAVRSFIDSFDPQFDSSKLAEAMFRTSAVHQMSEKLAASLTDQPGVRDALRRISEDLYNSSAVKDITAALITGGAGSDAVAQAFRVSRNTAAPPNDATDEDSE</sequence>
<dbReference type="InterPro" id="IPR025159">
    <property type="entry name" value="AbiEi_N"/>
</dbReference>
<feature type="domain" description="AbiEi antitoxin N-terminal" evidence="1">
    <location>
        <begin position="10"/>
        <end position="55"/>
    </location>
</feature>
<proteinExistence type="predicted"/>
<comment type="caution">
    <text evidence="3">The sequence shown here is derived from an EMBL/GenBank/DDBJ whole genome shotgun (WGS) entry which is preliminary data.</text>
</comment>
<evidence type="ECO:0000313" key="5">
    <source>
        <dbReference type="Proteomes" id="UP001609219"/>
    </source>
</evidence>
<accession>A0ABW7KH12</accession>
<gene>
    <name evidence="2" type="ORF">ACHIPZ_07640</name>
    <name evidence="3" type="ORF">ACHIRB_31030</name>
</gene>
<dbReference type="Proteomes" id="UP001609175">
    <property type="component" value="Unassembled WGS sequence"/>
</dbReference>
<evidence type="ECO:0000313" key="2">
    <source>
        <dbReference type="EMBL" id="MFH5208083.1"/>
    </source>
</evidence>
<evidence type="ECO:0000313" key="4">
    <source>
        <dbReference type="Proteomes" id="UP001609175"/>
    </source>
</evidence>
<dbReference type="EMBL" id="JBIMSO010000035">
    <property type="protein sequence ID" value="MFH5208083.1"/>
    <property type="molecule type" value="Genomic_DNA"/>
</dbReference>
<dbReference type="Pfam" id="PF13338">
    <property type="entry name" value="AbiEi_4"/>
    <property type="match status" value="1"/>
</dbReference>
<keyword evidence="5" id="KW-1185">Reference proteome</keyword>
<protein>
    <submittedName>
        <fullName evidence="3">Type IV toxin-antitoxin system AbiEi family antitoxin domain-containing protein</fullName>
    </submittedName>
</protein>
<evidence type="ECO:0000259" key="1">
    <source>
        <dbReference type="Pfam" id="PF13338"/>
    </source>
</evidence>
<reference evidence="4 5" key="1">
    <citation type="submission" date="2024-10" db="EMBL/GenBank/DDBJ databases">
        <authorList>
            <person name="Riesco R."/>
        </authorList>
    </citation>
    <scope>NUCLEOTIDE SEQUENCE [LARGE SCALE GENOMIC DNA]</scope>
    <source>
        <strain evidence="2 4">NCIMB 15449</strain>
        <strain evidence="3 5">NCIMB 15450</strain>
    </source>
</reference>
<dbReference type="EMBL" id="JBIMSN010000181">
    <property type="protein sequence ID" value="MFH5232967.1"/>
    <property type="molecule type" value="Genomic_DNA"/>
</dbReference>
<dbReference type="Proteomes" id="UP001609219">
    <property type="component" value="Unassembled WGS sequence"/>
</dbReference>
<dbReference type="RefSeq" id="WP_395113513.1">
    <property type="nucleotide sequence ID" value="NZ_JBIMSN010000181.1"/>
</dbReference>
<evidence type="ECO:0000313" key="3">
    <source>
        <dbReference type="EMBL" id="MFH5232967.1"/>
    </source>
</evidence>
<organism evidence="3 5">
    <name type="scientific">Antrihabitans spumae</name>
    <dbReference type="NCBI Taxonomy" id="3373370"/>
    <lineage>
        <taxon>Bacteria</taxon>
        <taxon>Bacillati</taxon>
        <taxon>Actinomycetota</taxon>
        <taxon>Actinomycetes</taxon>
        <taxon>Mycobacteriales</taxon>
        <taxon>Nocardiaceae</taxon>
        <taxon>Antrihabitans</taxon>
    </lineage>
</organism>